<dbReference type="InterPro" id="IPR013083">
    <property type="entry name" value="Znf_RING/FYVE/PHD"/>
</dbReference>
<evidence type="ECO:0000256" key="2">
    <source>
        <dbReference type="ARBA" id="ARBA00022771"/>
    </source>
</evidence>
<protein>
    <recommendedName>
        <fullName evidence="6">RING-type domain-containing protein</fullName>
    </recommendedName>
</protein>
<dbReference type="SMART" id="SM00184">
    <property type="entry name" value="RING"/>
    <property type="match status" value="1"/>
</dbReference>
<keyword evidence="8" id="KW-1185">Reference proteome</keyword>
<dbReference type="GO" id="GO:0061630">
    <property type="term" value="F:ubiquitin protein ligase activity"/>
    <property type="evidence" value="ECO:0007669"/>
    <property type="project" value="TreeGrafter"/>
</dbReference>
<feature type="compositionally biased region" description="Low complexity" evidence="5">
    <location>
        <begin position="24"/>
        <end position="44"/>
    </location>
</feature>
<dbReference type="Proteomes" id="UP000001307">
    <property type="component" value="Unassembled WGS sequence"/>
</dbReference>
<dbReference type="PROSITE" id="PS50089">
    <property type="entry name" value="ZF_RING_2"/>
    <property type="match status" value="1"/>
</dbReference>
<name>E4WV72_OIKDI</name>
<dbReference type="CDD" id="cd16468">
    <property type="entry name" value="RING-H2_RNF11"/>
    <property type="match status" value="1"/>
</dbReference>
<keyword evidence="1" id="KW-0479">Metal-binding</keyword>
<dbReference type="Pfam" id="PF13639">
    <property type="entry name" value="zf-RING_2"/>
    <property type="match status" value="1"/>
</dbReference>
<dbReference type="SUPFAM" id="SSF57850">
    <property type="entry name" value="RING/U-box"/>
    <property type="match status" value="1"/>
</dbReference>
<dbReference type="InterPro" id="IPR052804">
    <property type="entry name" value="UEC_component"/>
</dbReference>
<feature type="domain" description="RING-type" evidence="6">
    <location>
        <begin position="118"/>
        <end position="158"/>
    </location>
</feature>
<evidence type="ECO:0000259" key="6">
    <source>
        <dbReference type="PROSITE" id="PS50089"/>
    </source>
</evidence>
<evidence type="ECO:0000313" key="8">
    <source>
        <dbReference type="Proteomes" id="UP000001307"/>
    </source>
</evidence>
<feature type="region of interest" description="Disordered" evidence="5">
    <location>
        <begin position="1"/>
        <end position="64"/>
    </location>
</feature>
<evidence type="ECO:0000256" key="5">
    <source>
        <dbReference type="SAM" id="MobiDB-lite"/>
    </source>
</evidence>
<dbReference type="InterPro" id="IPR001841">
    <property type="entry name" value="Znf_RING"/>
</dbReference>
<dbReference type="GO" id="GO:0008270">
    <property type="term" value="F:zinc ion binding"/>
    <property type="evidence" value="ECO:0007669"/>
    <property type="project" value="UniProtKB-KW"/>
</dbReference>
<dbReference type="OrthoDB" id="9984778at2759"/>
<dbReference type="PANTHER" id="PTHR46359">
    <property type="entry name" value="GEO07743P1"/>
    <property type="match status" value="1"/>
</dbReference>
<dbReference type="InterPro" id="IPR042981">
    <property type="entry name" value="RNF11_RING-H2"/>
</dbReference>
<dbReference type="GO" id="GO:0006511">
    <property type="term" value="P:ubiquitin-dependent protein catabolic process"/>
    <property type="evidence" value="ECO:0007669"/>
    <property type="project" value="TreeGrafter"/>
</dbReference>
<keyword evidence="3" id="KW-0862">Zinc</keyword>
<evidence type="ECO:0000313" key="7">
    <source>
        <dbReference type="EMBL" id="CBY21025.1"/>
    </source>
</evidence>
<evidence type="ECO:0000256" key="1">
    <source>
        <dbReference type="ARBA" id="ARBA00022723"/>
    </source>
</evidence>
<evidence type="ECO:0000256" key="3">
    <source>
        <dbReference type="ARBA" id="ARBA00022833"/>
    </source>
</evidence>
<organism evidence="7">
    <name type="scientific">Oikopleura dioica</name>
    <name type="common">Tunicate</name>
    <dbReference type="NCBI Taxonomy" id="34765"/>
    <lineage>
        <taxon>Eukaryota</taxon>
        <taxon>Metazoa</taxon>
        <taxon>Chordata</taxon>
        <taxon>Tunicata</taxon>
        <taxon>Appendicularia</taxon>
        <taxon>Copelata</taxon>
        <taxon>Oikopleuridae</taxon>
        <taxon>Oikopleura</taxon>
    </lineage>
</organism>
<accession>E4WV72</accession>
<reference evidence="7" key="1">
    <citation type="journal article" date="2010" name="Science">
        <title>Plasticity of animal genome architecture unmasked by rapid evolution of a pelagic tunicate.</title>
        <authorList>
            <person name="Denoeud F."/>
            <person name="Henriet S."/>
            <person name="Mungpakdee S."/>
            <person name="Aury J.M."/>
            <person name="Da Silva C."/>
            <person name="Brinkmann H."/>
            <person name="Mikhaleva J."/>
            <person name="Olsen L.C."/>
            <person name="Jubin C."/>
            <person name="Canestro C."/>
            <person name="Bouquet J.M."/>
            <person name="Danks G."/>
            <person name="Poulain J."/>
            <person name="Campsteijn C."/>
            <person name="Adamski M."/>
            <person name="Cross I."/>
            <person name="Yadetie F."/>
            <person name="Muffato M."/>
            <person name="Louis A."/>
            <person name="Butcher S."/>
            <person name="Tsagkogeorga G."/>
            <person name="Konrad A."/>
            <person name="Singh S."/>
            <person name="Jensen M.F."/>
            <person name="Cong E.H."/>
            <person name="Eikeseth-Otteraa H."/>
            <person name="Noel B."/>
            <person name="Anthouard V."/>
            <person name="Porcel B.M."/>
            <person name="Kachouri-Lafond R."/>
            <person name="Nishino A."/>
            <person name="Ugolini M."/>
            <person name="Chourrout P."/>
            <person name="Nishida H."/>
            <person name="Aasland R."/>
            <person name="Huzurbazar S."/>
            <person name="Westhof E."/>
            <person name="Delsuc F."/>
            <person name="Lehrach H."/>
            <person name="Reinhardt R."/>
            <person name="Weissenbach J."/>
            <person name="Roy S.W."/>
            <person name="Artiguenave F."/>
            <person name="Postlethwait J.H."/>
            <person name="Manak J.R."/>
            <person name="Thompson E.M."/>
            <person name="Jaillon O."/>
            <person name="Du Pasquier L."/>
            <person name="Boudinot P."/>
            <person name="Liberles D.A."/>
            <person name="Volff J.N."/>
            <person name="Philippe H."/>
            <person name="Lenhard B."/>
            <person name="Roest Crollius H."/>
            <person name="Wincker P."/>
            <person name="Chourrout D."/>
        </authorList>
    </citation>
    <scope>NUCLEOTIDE SEQUENCE [LARGE SCALE GENOMIC DNA]</scope>
</reference>
<dbReference type="PANTHER" id="PTHR46359:SF2">
    <property type="entry name" value="GEO07743P1"/>
    <property type="match status" value="1"/>
</dbReference>
<dbReference type="AlphaFoldDB" id="E4WV72"/>
<feature type="compositionally biased region" description="Basic residues" evidence="5">
    <location>
        <begin position="45"/>
        <end position="58"/>
    </location>
</feature>
<gene>
    <name evidence="7" type="ORF">GSOID_T00008776001</name>
</gene>
<dbReference type="GO" id="GO:0000151">
    <property type="term" value="C:ubiquitin ligase complex"/>
    <property type="evidence" value="ECO:0007669"/>
    <property type="project" value="TreeGrafter"/>
</dbReference>
<dbReference type="Gene3D" id="3.30.40.10">
    <property type="entry name" value="Zinc/RING finger domain, C3HC4 (zinc finger)"/>
    <property type="match status" value="1"/>
</dbReference>
<dbReference type="EMBL" id="FN653017">
    <property type="protein sequence ID" value="CBY21025.1"/>
    <property type="molecule type" value="Genomic_DNA"/>
</dbReference>
<keyword evidence="2 4" id="KW-0863">Zinc-finger</keyword>
<dbReference type="InParanoid" id="E4WV72"/>
<evidence type="ECO:0000256" key="4">
    <source>
        <dbReference type="PROSITE-ProRule" id="PRU00175"/>
    </source>
</evidence>
<proteinExistence type="predicted"/>
<sequence length="173" mass="19437">MGNCLRSEASDDESLIDSEAIGDTPQTQSQSAPTSQSRQSGGTNRQRRQRGWRNRRRQQQYASAPVVPDATQYFHFGANVMVSNLSEGEQIAVAQRLGMIQYLPITKWTKEEKGFDECAICFEDFEEGVPIRYLPCMHFYHAKCVDDWLIRSFTCPTCMAPVESGLQASLSSA</sequence>